<dbReference type="Proteomes" id="UP001066276">
    <property type="component" value="Chromosome 5"/>
</dbReference>
<comment type="caution">
    <text evidence="2">The sequence shown here is derived from an EMBL/GenBank/DDBJ whole genome shotgun (WGS) entry which is preliminary data.</text>
</comment>
<dbReference type="AlphaFoldDB" id="A0AAV7S1K3"/>
<proteinExistence type="predicted"/>
<feature type="region of interest" description="Disordered" evidence="1">
    <location>
        <begin position="43"/>
        <end position="141"/>
    </location>
</feature>
<organism evidence="2 3">
    <name type="scientific">Pleurodeles waltl</name>
    <name type="common">Iberian ribbed newt</name>
    <dbReference type="NCBI Taxonomy" id="8319"/>
    <lineage>
        <taxon>Eukaryota</taxon>
        <taxon>Metazoa</taxon>
        <taxon>Chordata</taxon>
        <taxon>Craniata</taxon>
        <taxon>Vertebrata</taxon>
        <taxon>Euteleostomi</taxon>
        <taxon>Amphibia</taxon>
        <taxon>Batrachia</taxon>
        <taxon>Caudata</taxon>
        <taxon>Salamandroidea</taxon>
        <taxon>Salamandridae</taxon>
        <taxon>Pleurodelinae</taxon>
        <taxon>Pleurodeles</taxon>
    </lineage>
</organism>
<name>A0AAV7S1K3_PLEWA</name>
<accession>A0AAV7S1K3</accession>
<evidence type="ECO:0000313" key="3">
    <source>
        <dbReference type="Proteomes" id="UP001066276"/>
    </source>
</evidence>
<sequence>MYPSRYPESACIFGHQIGKNSCREAGKKFAFAGTNKVAIYPLTNQQSHASRNLKAVPGRHARNQKRQRAPKLRKRSHAVKPQKPPSGILRRRRRDERKSQVPEIASNRVSGRKLQRVAARSRAPPRNPKAERARLAHNLQR</sequence>
<reference evidence="2" key="1">
    <citation type="journal article" date="2022" name="bioRxiv">
        <title>Sequencing and chromosome-scale assembly of the giantPleurodeles waltlgenome.</title>
        <authorList>
            <person name="Brown T."/>
            <person name="Elewa A."/>
            <person name="Iarovenko S."/>
            <person name="Subramanian E."/>
            <person name="Araus A.J."/>
            <person name="Petzold A."/>
            <person name="Susuki M."/>
            <person name="Suzuki K.-i.T."/>
            <person name="Hayashi T."/>
            <person name="Toyoda A."/>
            <person name="Oliveira C."/>
            <person name="Osipova E."/>
            <person name="Leigh N.D."/>
            <person name="Simon A."/>
            <person name="Yun M.H."/>
        </authorList>
    </citation>
    <scope>NUCLEOTIDE SEQUENCE</scope>
    <source>
        <strain evidence="2">20211129_DDA</strain>
        <tissue evidence="2">Liver</tissue>
    </source>
</reference>
<gene>
    <name evidence="2" type="ORF">NDU88_009853</name>
</gene>
<feature type="compositionally biased region" description="Basic residues" evidence="1">
    <location>
        <begin position="57"/>
        <end position="80"/>
    </location>
</feature>
<evidence type="ECO:0000256" key="1">
    <source>
        <dbReference type="SAM" id="MobiDB-lite"/>
    </source>
</evidence>
<evidence type="ECO:0000313" key="2">
    <source>
        <dbReference type="EMBL" id="KAJ1157138.1"/>
    </source>
</evidence>
<dbReference type="EMBL" id="JANPWB010000009">
    <property type="protein sequence ID" value="KAJ1157138.1"/>
    <property type="molecule type" value="Genomic_DNA"/>
</dbReference>
<keyword evidence="3" id="KW-1185">Reference proteome</keyword>
<protein>
    <submittedName>
        <fullName evidence="2">Uncharacterized protein</fullName>
    </submittedName>
</protein>